<protein>
    <recommendedName>
        <fullName evidence="4">IQ domain-containing protein F5-like</fullName>
    </recommendedName>
</protein>
<dbReference type="Proteomes" id="UP000694547">
    <property type="component" value="Chromosome 7"/>
</dbReference>
<dbReference type="Ensembl" id="ENSPEMT00000034523.1">
    <property type="protein sequence ID" value="ENSPEMP00000032035.1"/>
    <property type="gene ID" value="ENSPEMG00000028215.1"/>
</dbReference>
<reference evidence="2" key="2">
    <citation type="submission" date="2025-05" db="UniProtKB">
        <authorList>
            <consortium name="Ensembl"/>
        </authorList>
    </citation>
    <scope>IDENTIFICATION</scope>
</reference>
<dbReference type="SMART" id="SM00015">
    <property type="entry name" value="IQ"/>
    <property type="match status" value="2"/>
</dbReference>
<sequence length="145" mass="17278">MGPPKSVMLASIKIQAWWRGTLVRRTLLKAALSAWTIQCWWRQTMARLLKRRLQEKMDCSLRQIYAAVKLQSWVRMWLTRKQYLHLRNSVLKLQDSRNYDYICRNHSAIQGCYEITGKKIKLQVDIFFESQICRISDCVPFPIKN</sequence>
<dbReference type="GeneTree" id="ENSGT00390000004641"/>
<dbReference type="SUPFAM" id="SSF52540">
    <property type="entry name" value="P-loop containing nucleoside triphosphate hydrolases"/>
    <property type="match status" value="1"/>
</dbReference>
<organism evidence="2 3">
    <name type="scientific">Peromyscus maniculatus bairdii</name>
    <name type="common">Prairie deer mouse</name>
    <dbReference type="NCBI Taxonomy" id="230844"/>
    <lineage>
        <taxon>Eukaryota</taxon>
        <taxon>Metazoa</taxon>
        <taxon>Chordata</taxon>
        <taxon>Craniata</taxon>
        <taxon>Vertebrata</taxon>
        <taxon>Euteleostomi</taxon>
        <taxon>Mammalia</taxon>
        <taxon>Eutheria</taxon>
        <taxon>Euarchontoglires</taxon>
        <taxon>Glires</taxon>
        <taxon>Rodentia</taxon>
        <taxon>Myomorpha</taxon>
        <taxon>Muroidea</taxon>
        <taxon>Cricetidae</taxon>
        <taxon>Neotominae</taxon>
        <taxon>Peromyscus</taxon>
    </lineage>
</organism>
<dbReference type="InterPro" id="IPR027417">
    <property type="entry name" value="P-loop_NTPase"/>
</dbReference>
<evidence type="ECO:0000313" key="2">
    <source>
        <dbReference type="Ensembl" id="ENSPEMP00000033663.1"/>
    </source>
</evidence>
<proteinExistence type="predicted"/>
<dbReference type="InterPro" id="IPR000048">
    <property type="entry name" value="IQ_motif_EF-hand-BS"/>
</dbReference>
<evidence type="ECO:0000313" key="1">
    <source>
        <dbReference type="Ensembl" id="ENSPEMP00000032035.1"/>
    </source>
</evidence>
<evidence type="ECO:0008006" key="4">
    <source>
        <dbReference type="Google" id="ProtNLM"/>
    </source>
</evidence>
<accession>A0A8C8UR87</accession>
<name>A0A8C8UR87_PERMB</name>
<evidence type="ECO:0000313" key="3">
    <source>
        <dbReference type="Proteomes" id="UP000694547"/>
    </source>
</evidence>
<keyword evidence="3" id="KW-1185">Reference proteome</keyword>
<dbReference type="Pfam" id="PF00612">
    <property type="entry name" value="IQ"/>
    <property type="match status" value="2"/>
</dbReference>
<dbReference type="PANTHER" id="PTHR21633">
    <property type="entry name" value="IQ MOTIF CONTAINING F"/>
    <property type="match status" value="1"/>
</dbReference>
<dbReference type="PANTHER" id="PTHR21633:SF10">
    <property type="entry name" value="IQ MOTIF CONTAINING F4"/>
    <property type="match status" value="1"/>
</dbReference>
<dbReference type="PROSITE" id="PS50096">
    <property type="entry name" value="IQ"/>
    <property type="match status" value="2"/>
</dbReference>
<reference evidence="1 3" key="1">
    <citation type="submission" date="2018-10" db="EMBL/GenBank/DDBJ databases">
        <title>Improved assembly of the deer mouse Peromyscus maniculatus genome.</title>
        <authorList>
            <person name="Lassance J.-M."/>
            <person name="Hoekstra H.E."/>
        </authorList>
    </citation>
    <scope>NUCLEOTIDE SEQUENCE [LARGE SCALE GENOMIC DNA]</scope>
</reference>
<dbReference type="AlphaFoldDB" id="A0A8C8UR87"/>
<dbReference type="Ensembl" id="ENSPEMT00000041788.1">
    <property type="protein sequence ID" value="ENSPEMP00000033663.1"/>
    <property type="gene ID" value="ENSPEMG00000024823.1"/>
</dbReference>
<dbReference type="Gene3D" id="1.20.5.190">
    <property type="match status" value="2"/>
</dbReference>
<dbReference type="InterPro" id="IPR039887">
    <property type="entry name" value="IQCF"/>
</dbReference>
<dbReference type="GO" id="GO:0005516">
    <property type="term" value="F:calmodulin binding"/>
    <property type="evidence" value="ECO:0007669"/>
    <property type="project" value="TreeGrafter"/>
</dbReference>